<evidence type="ECO:0000313" key="2">
    <source>
        <dbReference type="Proteomes" id="UP000078576"/>
    </source>
</evidence>
<reference evidence="2" key="1">
    <citation type="submission" date="2014-12" db="EMBL/GenBank/DDBJ databases">
        <title>Genome Sequence of Valsa Canker Pathogens Uncovers a Specific Adaption of Colonization on Woody Bark.</title>
        <authorList>
            <person name="Yin Z."/>
            <person name="Liu H."/>
            <person name="Gao X."/>
            <person name="Li Z."/>
            <person name="Song N."/>
            <person name="Ke X."/>
            <person name="Dai Q."/>
            <person name="Wu Y."/>
            <person name="Sun Y."/>
            <person name="Xu J.-R."/>
            <person name="Kang Z.K."/>
            <person name="Wang L."/>
            <person name="Huang L."/>
        </authorList>
    </citation>
    <scope>NUCLEOTIDE SEQUENCE [LARGE SCALE GENOMIC DNA]</scope>
    <source>
        <strain evidence="2">SXYL134</strain>
    </source>
</reference>
<organism evidence="1 2">
    <name type="scientific">Cytospora mali</name>
    <name type="common">Apple Valsa canker fungus</name>
    <name type="synonym">Valsa mali</name>
    <dbReference type="NCBI Taxonomy" id="578113"/>
    <lineage>
        <taxon>Eukaryota</taxon>
        <taxon>Fungi</taxon>
        <taxon>Dikarya</taxon>
        <taxon>Ascomycota</taxon>
        <taxon>Pezizomycotina</taxon>
        <taxon>Sordariomycetes</taxon>
        <taxon>Sordariomycetidae</taxon>
        <taxon>Diaporthales</taxon>
        <taxon>Cytosporaceae</taxon>
        <taxon>Cytospora</taxon>
    </lineage>
</organism>
<dbReference type="Proteomes" id="UP000078576">
    <property type="component" value="Unassembled WGS sequence"/>
</dbReference>
<name>A0A194V2D0_CYTMA</name>
<dbReference type="EMBL" id="KN714708">
    <property type="protein sequence ID" value="KUI58087.1"/>
    <property type="molecule type" value="Genomic_DNA"/>
</dbReference>
<evidence type="ECO:0000313" key="1">
    <source>
        <dbReference type="EMBL" id="KUI58087.1"/>
    </source>
</evidence>
<proteinExistence type="predicted"/>
<dbReference type="AlphaFoldDB" id="A0A194V2D0"/>
<gene>
    <name evidence="1" type="ORF">VP1G_11015</name>
</gene>
<accession>A0A194V2D0</accession>
<sequence length="118" mass="13230">MACNKHKKRLRLLCGAAPCALVDDGAQFALDRIQVIDDELERMHPHSIDGKQVQQVLVPGKVGVRIVISRSLVMAILQTSFIHACHSKQWPHGIFQDIPPASVIVARLWIVFPRYGQE</sequence>
<keyword evidence="2" id="KW-1185">Reference proteome</keyword>
<protein>
    <submittedName>
        <fullName evidence="1">Uncharacterized protein</fullName>
    </submittedName>
</protein>